<name>A0AAV9I2T2_9RHOD</name>
<dbReference type="PANTHER" id="PTHR14398:SF0">
    <property type="entry name" value="ZINC FINGER PROTEIN SWM"/>
    <property type="match status" value="1"/>
</dbReference>
<evidence type="ECO:0000259" key="4">
    <source>
        <dbReference type="PROSITE" id="PS50102"/>
    </source>
</evidence>
<dbReference type="Gene3D" id="3.30.70.330">
    <property type="match status" value="1"/>
</dbReference>
<feature type="compositionally biased region" description="Basic and acidic residues" evidence="3">
    <location>
        <begin position="91"/>
        <end position="108"/>
    </location>
</feature>
<feature type="domain" description="RRM" evidence="4">
    <location>
        <begin position="141"/>
        <end position="215"/>
    </location>
</feature>
<feature type="region of interest" description="Disordered" evidence="3">
    <location>
        <begin position="79"/>
        <end position="136"/>
    </location>
</feature>
<organism evidence="5 6">
    <name type="scientific">Galdieria yellowstonensis</name>
    <dbReference type="NCBI Taxonomy" id="3028027"/>
    <lineage>
        <taxon>Eukaryota</taxon>
        <taxon>Rhodophyta</taxon>
        <taxon>Bangiophyceae</taxon>
        <taxon>Galdieriales</taxon>
        <taxon>Galdieriaceae</taxon>
        <taxon>Galdieria</taxon>
    </lineage>
</organism>
<dbReference type="PANTHER" id="PTHR14398">
    <property type="entry name" value="RNA RECOGNITION RRM/RNP DOMAIN"/>
    <property type="match status" value="1"/>
</dbReference>
<feature type="region of interest" description="Disordered" evidence="3">
    <location>
        <begin position="360"/>
        <end position="389"/>
    </location>
</feature>
<dbReference type="SUPFAM" id="SSF54928">
    <property type="entry name" value="RNA-binding domain, RBD"/>
    <property type="match status" value="1"/>
</dbReference>
<dbReference type="InterPro" id="IPR000504">
    <property type="entry name" value="RRM_dom"/>
</dbReference>
<dbReference type="Proteomes" id="UP001300502">
    <property type="component" value="Unassembled WGS sequence"/>
</dbReference>
<dbReference type="GO" id="GO:0003723">
    <property type="term" value="F:RNA binding"/>
    <property type="evidence" value="ECO:0007669"/>
    <property type="project" value="UniProtKB-UniRule"/>
</dbReference>
<evidence type="ECO:0000313" key="6">
    <source>
        <dbReference type="Proteomes" id="UP001300502"/>
    </source>
</evidence>
<dbReference type="GO" id="GO:0005634">
    <property type="term" value="C:nucleus"/>
    <property type="evidence" value="ECO:0007669"/>
    <property type="project" value="TreeGrafter"/>
</dbReference>
<evidence type="ECO:0000256" key="3">
    <source>
        <dbReference type="SAM" id="MobiDB-lite"/>
    </source>
</evidence>
<gene>
    <name evidence="5" type="ORF">GAYE_PCTG14G0536</name>
</gene>
<feature type="region of interest" description="Disordered" evidence="3">
    <location>
        <begin position="264"/>
        <end position="287"/>
    </location>
</feature>
<evidence type="ECO:0000256" key="2">
    <source>
        <dbReference type="PROSITE-ProRule" id="PRU00176"/>
    </source>
</evidence>
<dbReference type="EMBL" id="JANCYU010000007">
    <property type="protein sequence ID" value="KAK4522646.1"/>
    <property type="molecule type" value="Genomic_DNA"/>
</dbReference>
<dbReference type="PROSITE" id="PS50102">
    <property type="entry name" value="RRM"/>
    <property type="match status" value="1"/>
</dbReference>
<proteinExistence type="predicted"/>
<evidence type="ECO:0000313" key="5">
    <source>
        <dbReference type="EMBL" id="KAK4522646.1"/>
    </source>
</evidence>
<dbReference type="AlphaFoldDB" id="A0AAV9I2T2"/>
<dbReference type="InterPro" id="IPR045137">
    <property type="entry name" value="RBM26/27"/>
</dbReference>
<evidence type="ECO:0000256" key="1">
    <source>
        <dbReference type="ARBA" id="ARBA00022884"/>
    </source>
</evidence>
<reference evidence="5 6" key="1">
    <citation type="submission" date="2022-07" db="EMBL/GenBank/DDBJ databases">
        <title>Genome-wide signatures of adaptation to extreme environments.</title>
        <authorList>
            <person name="Cho C.H."/>
            <person name="Yoon H.S."/>
        </authorList>
    </citation>
    <scope>NUCLEOTIDE SEQUENCE [LARGE SCALE GENOMIC DNA]</scope>
    <source>
        <strain evidence="5 6">108.79 E11</strain>
    </source>
</reference>
<dbReference type="SMART" id="SM00360">
    <property type="entry name" value="RRM"/>
    <property type="match status" value="1"/>
</dbReference>
<keyword evidence="1 2" id="KW-0694">RNA-binding</keyword>
<feature type="compositionally biased region" description="Polar residues" evidence="3">
    <location>
        <begin position="360"/>
        <end position="371"/>
    </location>
</feature>
<dbReference type="InterPro" id="IPR012677">
    <property type="entry name" value="Nucleotide-bd_a/b_plait_sf"/>
</dbReference>
<dbReference type="InterPro" id="IPR035979">
    <property type="entry name" value="RBD_domain_sf"/>
</dbReference>
<feature type="compositionally biased region" description="Polar residues" evidence="3">
    <location>
        <begin position="264"/>
        <end position="282"/>
    </location>
</feature>
<comment type="caution">
    <text evidence="5">The sequence shown here is derived from an EMBL/GenBank/DDBJ whole genome shotgun (WGS) entry which is preliminary data.</text>
</comment>
<protein>
    <recommendedName>
        <fullName evidence="4">RRM domain-containing protein</fullName>
    </recommendedName>
</protein>
<sequence>MEVLEAFAESELEKLGFEGDLSALAKYVSALLSGAETPVEEQKDKYVQDLDEFLGSNSAPFVAKVVDKYKEIFHQSEDAKKQVGNGQEVEQTQKKLESRNRGGFERRAGGRFRNRPATGSSTSLPRDATPRDSFHAKEVKTSLHIRSIPRDKLDVQAIRDYFSRFGNVTDVLLLPRDAPCRAIVSFATEKEASEAILCRDAVMGDRFIKVYWAHKEDFEDKPEGWFQRIRANGDIQSQRRNMYTEQRPRSFNYRRPAFPSYGGTSLHWSSSTQEEQQVQPLTTKRERDNTAAVAGLPEKRSRVEQERILNKYLENKRYILQRFESLKDNLKPEQKKAILEELKSLDKNIESCLGNISKLTTQETVGSNNGNKDALDKAPTNGEEENKDS</sequence>
<keyword evidence="6" id="KW-1185">Reference proteome</keyword>
<accession>A0AAV9I2T2</accession>